<dbReference type="STRING" id="195064.SAMN05421721_1062"/>
<evidence type="ECO:0000256" key="1">
    <source>
        <dbReference type="ARBA" id="ARBA00001974"/>
    </source>
</evidence>
<dbReference type="Gene3D" id="3.50.50.60">
    <property type="entry name" value="FAD/NAD(P)-binding domain"/>
    <property type="match status" value="1"/>
</dbReference>
<keyword evidence="3" id="KW-0274">FAD</keyword>
<dbReference type="InterPro" id="IPR003953">
    <property type="entry name" value="FAD-dep_OxRdtase_2_FAD-bd"/>
</dbReference>
<dbReference type="PANTHER" id="PTHR43400">
    <property type="entry name" value="FUMARATE REDUCTASE"/>
    <property type="match status" value="1"/>
</dbReference>
<gene>
    <name evidence="6" type="ORF">SAMN05421721_1062</name>
</gene>
<dbReference type="PANTHER" id="PTHR43400:SF7">
    <property type="entry name" value="FAD-DEPENDENT OXIDOREDUCTASE 2 FAD BINDING DOMAIN-CONTAINING PROTEIN"/>
    <property type="match status" value="1"/>
</dbReference>
<evidence type="ECO:0000313" key="7">
    <source>
        <dbReference type="Proteomes" id="UP000199556"/>
    </source>
</evidence>
<dbReference type="SUPFAM" id="SSF56425">
    <property type="entry name" value="Succinate dehydrogenase/fumarate reductase flavoprotein, catalytic domain"/>
    <property type="match status" value="1"/>
</dbReference>
<sequence>MPPEPYDVLVIGGGLAALCAALAAREAGASALLVDRAPKALRGGNARHSRNLRIAHDAPSPLFPGQYGVEEFIADLETAHGGHGDPELVRILAQGSAELPGWLQARGVRFQLPERGALPWSRKTAFFLGGGRTLMNALYAAAEDRGVAIRYDTHVTHLELEDARVHTLPCRGPEGEGLLRARRVVCCSGGYQADRRALAAAGCPGALHYINRGSPHVTGDLLLQLLDQGAAPSGVPGTCHRVAVHACSPPEDGGIVTRVDGMPWGLVVDTQGRRFQDEGEVITPRRYSAWGRWVSDTPGARAHLILDDAGLRRAPPSLYPPLTAQTLEDLGRRLQLPPGALERTVQRYHAARVDGGDDPLAHYTTGLTPPKSHCALPLERPPFHAWTLAPGVTFTGHGLAVDPRGRIRRRHAPPCQTLYAAGMIMSPAVLGPGYVAGAALTLCAVFGRIAGEAAARG</sequence>
<dbReference type="NCBIfam" id="NF006130">
    <property type="entry name" value="PRK08274.1"/>
    <property type="match status" value="1"/>
</dbReference>
<dbReference type="InterPro" id="IPR036188">
    <property type="entry name" value="FAD/NAD-bd_sf"/>
</dbReference>
<accession>A0A1I4QYE5</accession>
<organism evidence="6 7">
    <name type="scientific">Ectothiorhodospira mobilis</name>
    <dbReference type="NCBI Taxonomy" id="195064"/>
    <lineage>
        <taxon>Bacteria</taxon>
        <taxon>Pseudomonadati</taxon>
        <taxon>Pseudomonadota</taxon>
        <taxon>Gammaproteobacteria</taxon>
        <taxon>Chromatiales</taxon>
        <taxon>Ectothiorhodospiraceae</taxon>
        <taxon>Ectothiorhodospira</taxon>
    </lineage>
</organism>
<evidence type="ECO:0000259" key="5">
    <source>
        <dbReference type="Pfam" id="PF00890"/>
    </source>
</evidence>
<evidence type="ECO:0000313" key="6">
    <source>
        <dbReference type="EMBL" id="SFM45074.1"/>
    </source>
</evidence>
<dbReference type="AlphaFoldDB" id="A0A1I4QYE5"/>
<reference evidence="6 7" key="1">
    <citation type="submission" date="2016-10" db="EMBL/GenBank/DDBJ databases">
        <authorList>
            <person name="de Groot N.N."/>
        </authorList>
    </citation>
    <scope>NUCLEOTIDE SEQUENCE [LARGE SCALE GENOMIC DNA]</scope>
    <source>
        <strain evidence="6 7">DSM 4180</strain>
    </source>
</reference>
<dbReference type="NCBIfam" id="TIGR02485">
    <property type="entry name" value="CobZ_N-term"/>
    <property type="match status" value="1"/>
</dbReference>
<dbReference type="Gene3D" id="3.90.700.10">
    <property type="entry name" value="Succinate dehydrogenase/fumarate reductase flavoprotein, catalytic domain"/>
    <property type="match status" value="1"/>
</dbReference>
<dbReference type="Pfam" id="PF00890">
    <property type="entry name" value="FAD_binding_2"/>
    <property type="match status" value="1"/>
</dbReference>
<protein>
    <submittedName>
        <fullName evidence="6">Tricarballylate dehydrogenase</fullName>
    </submittedName>
</protein>
<evidence type="ECO:0000256" key="3">
    <source>
        <dbReference type="ARBA" id="ARBA00022827"/>
    </source>
</evidence>
<keyword evidence="4" id="KW-0560">Oxidoreductase</keyword>
<dbReference type="InterPro" id="IPR012831">
    <property type="entry name" value="CobZ"/>
</dbReference>
<evidence type="ECO:0000256" key="2">
    <source>
        <dbReference type="ARBA" id="ARBA00022630"/>
    </source>
</evidence>
<evidence type="ECO:0000256" key="4">
    <source>
        <dbReference type="ARBA" id="ARBA00023002"/>
    </source>
</evidence>
<keyword evidence="2" id="KW-0285">Flavoprotein</keyword>
<feature type="domain" description="FAD-dependent oxidoreductase 2 FAD-binding" evidence="5">
    <location>
        <begin position="7"/>
        <end position="425"/>
    </location>
</feature>
<name>A0A1I4QYE5_ECTMO</name>
<dbReference type="GO" id="GO:0016491">
    <property type="term" value="F:oxidoreductase activity"/>
    <property type="evidence" value="ECO:0007669"/>
    <property type="project" value="UniProtKB-KW"/>
</dbReference>
<dbReference type="Proteomes" id="UP000199556">
    <property type="component" value="Unassembled WGS sequence"/>
</dbReference>
<proteinExistence type="predicted"/>
<keyword evidence="7" id="KW-1185">Reference proteome</keyword>
<dbReference type="RefSeq" id="WP_218149037.1">
    <property type="nucleotide sequence ID" value="NZ_FOUO01000006.1"/>
</dbReference>
<dbReference type="EMBL" id="FOUO01000006">
    <property type="protein sequence ID" value="SFM45074.1"/>
    <property type="molecule type" value="Genomic_DNA"/>
</dbReference>
<dbReference type="InterPro" id="IPR050315">
    <property type="entry name" value="FAD-oxidoreductase_2"/>
</dbReference>
<dbReference type="SUPFAM" id="SSF51905">
    <property type="entry name" value="FAD/NAD(P)-binding domain"/>
    <property type="match status" value="1"/>
</dbReference>
<comment type="cofactor">
    <cofactor evidence="1">
        <name>FAD</name>
        <dbReference type="ChEBI" id="CHEBI:57692"/>
    </cofactor>
</comment>
<dbReference type="InterPro" id="IPR027477">
    <property type="entry name" value="Succ_DH/fumarate_Rdtase_cat_sf"/>
</dbReference>